<dbReference type="EMBL" id="BK015060">
    <property type="protein sequence ID" value="DAD89376.1"/>
    <property type="molecule type" value="Genomic_DNA"/>
</dbReference>
<evidence type="ECO:0000313" key="1">
    <source>
        <dbReference type="EMBL" id="DAD89376.1"/>
    </source>
</evidence>
<accession>A0A8S5N4L2</accession>
<protein>
    <submittedName>
        <fullName evidence="1">Uncharacterized protein</fullName>
    </submittedName>
</protein>
<proteinExistence type="predicted"/>
<organism evidence="1">
    <name type="scientific">Podoviridae sp. ctiJY10</name>
    <dbReference type="NCBI Taxonomy" id="2826572"/>
    <lineage>
        <taxon>Viruses</taxon>
        <taxon>Duplodnaviria</taxon>
        <taxon>Heunggongvirae</taxon>
        <taxon>Uroviricota</taxon>
        <taxon>Caudoviricetes</taxon>
    </lineage>
</organism>
<name>A0A8S5N4L2_9CAUD</name>
<reference evidence="1" key="1">
    <citation type="journal article" date="2021" name="Proc. Natl. Acad. Sci. U.S.A.">
        <title>A Catalog of Tens of Thousands of Viruses from Human Metagenomes Reveals Hidden Associations with Chronic Diseases.</title>
        <authorList>
            <person name="Tisza M.J."/>
            <person name="Buck C.B."/>
        </authorList>
    </citation>
    <scope>NUCLEOTIDE SEQUENCE</scope>
    <source>
        <strain evidence="1">CtiJY10</strain>
    </source>
</reference>
<sequence>MGALDEYTAYCFDEACAYIMNKIDSEEEPVFRTKYRSFSDLYSQYT</sequence>